<protein>
    <submittedName>
        <fullName evidence="2">Uncharacterized protein</fullName>
    </submittedName>
</protein>
<dbReference type="AlphaFoldDB" id="A0A9P3PQ46"/>
<sequence>MSQARLHPKPLRLLKQRCDERGITNVVLATTKWNEIREAVGVHREQSLDEEWRNTIQGGRTCRLLDTLESARDVWRSVLPPQANGSGGGRAPLLDYRMNSEKLPRAGEKRERPRHPGSLPPERTRDRLPEVENRSGESPSSSVLLHSQTATLVGGRGARDVTSSGGSVSS</sequence>
<feature type="compositionally biased region" description="Polar residues" evidence="1">
    <location>
        <begin position="161"/>
        <end position="170"/>
    </location>
</feature>
<evidence type="ECO:0000256" key="1">
    <source>
        <dbReference type="SAM" id="MobiDB-lite"/>
    </source>
</evidence>
<feature type="compositionally biased region" description="Polar residues" evidence="1">
    <location>
        <begin position="136"/>
        <end position="151"/>
    </location>
</feature>
<evidence type="ECO:0000313" key="3">
    <source>
        <dbReference type="Proteomes" id="UP001063166"/>
    </source>
</evidence>
<feature type="compositionally biased region" description="Basic and acidic residues" evidence="1">
    <location>
        <begin position="98"/>
        <end position="111"/>
    </location>
</feature>
<comment type="caution">
    <text evidence="2">The sequence shown here is derived from an EMBL/GenBank/DDBJ whole genome shotgun (WGS) entry which is preliminary data.</text>
</comment>
<evidence type="ECO:0000313" key="2">
    <source>
        <dbReference type="EMBL" id="GLB39726.1"/>
    </source>
</evidence>
<proteinExistence type="predicted"/>
<dbReference type="Proteomes" id="UP001063166">
    <property type="component" value="Unassembled WGS sequence"/>
</dbReference>
<gene>
    <name evidence="2" type="ORF">LshimejAT787_0702360</name>
</gene>
<dbReference type="EMBL" id="BRPK01000007">
    <property type="protein sequence ID" value="GLB39726.1"/>
    <property type="molecule type" value="Genomic_DNA"/>
</dbReference>
<feature type="compositionally biased region" description="Basic and acidic residues" evidence="1">
    <location>
        <begin position="122"/>
        <end position="135"/>
    </location>
</feature>
<keyword evidence="3" id="KW-1185">Reference proteome</keyword>
<feature type="region of interest" description="Disordered" evidence="1">
    <location>
        <begin position="79"/>
        <end position="170"/>
    </location>
</feature>
<reference evidence="2" key="1">
    <citation type="submission" date="2022-07" db="EMBL/GenBank/DDBJ databases">
        <title>The genome of Lyophyllum shimeji provides insight into the initial evolution of ectomycorrhizal fungal genome.</title>
        <authorList>
            <person name="Kobayashi Y."/>
            <person name="Shibata T."/>
            <person name="Hirakawa H."/>
            <person name="Shigenobu S."/>
            <person name="Nishiyama T."/>
            <person name="Yamada A."/>
            <person name="Hasebe M."/>
            <person name="Kawaguchi M."/>
        </authorList>
    </citation>
    <scope>NUCLEOTIDE SEQUENCE</scope>
    <source>
        <strain evidence="2">AT787</strain>
    </source>
</reference>
<accession>A0A9P3PQ46</accession>
<organism evidence="2 3">
    <name type="scientific">Lyophyllum shimeji</name>
    <name type="common">Hon-shimeji</name>
    <name type="synonym">Tricholoma shimeji</name>
    <dbReference type="NCBI Taxonomy" id="47721"/>
    <lineage>
        <taxon>Eukaryota</taxon>
        <taxon>Fungi</taxon>
        <taxon>Dikarya</taxon>
        <taxon>Basidiomycota</taxon>
        <taxon>Agaricomycotina</taxon>
        <taxon>Agaricomycetes</taxon>
        <taxon>Agaricomycetidae</taxon>
        <taxon>Agaricales</taxon>
        <taxon>Tricholomatineae</taxon>
        <taxon>Lyophyllaceae</taxon>
        <taxon>Lyophyllum</taxon>
    </lineage>
</organism>
<name>A0A9P3PQ46_LYOSH</name>